<organism evidence="1 2">
    <name type="scientific">Carnegiea gigantea</name>
    <dbReference type="NCBI Taxonomy" id="171969"/>
    <lineage>
        <taxon>Eukaryota</taxon>
        <taxon>Viridiplantae</taxon>
        <taxon>Streptophyta</taxon>
        <taxon>Embryophyta</taxon>
        <taxon>Tracheophyta</taxon>
        <taxon>Spermatophyta</taxon>
        <taxon>Magnoliopsida</taxon>
        <taxon>eudicotyledons</taxon>
        <taxon>Gunneridae</taxon>
        <taxon>Pentapetalae</taxon>
        <taxon>Caryophyllales</taxon>
        <taxon>Cactineae</taxon>
        <taxon>Cactaceae</taxon>
        <taxon>Cactoideae</taxon>
        <taxon>Echinocereeae</taxon>
        <taxon>Carnegiea</taxon>
    </lineage>
</organism>
<dbReference type="PANTHER" id="PTHR34835">
    <property type="entry name" value="OS07G0283600 PROTEIN-RELATED"/>
    <property type="match status" value="1"/>
</dbReference>
<dbReference type="Proteomes" id="UP001153076">
    <property type="component" value="Unassembled WGS sequence"/>
</dbReference>
<proteinExistence type="predicted"/>
<name>A0A9Q1GI45_9CARY</name>
<evidence type="ECO:0000313" key="1">
    <source>
        <dbReference type="EMBL" id="KAJ8421106.1"/>
    </source>
</evidence>
<reference evidence="1" key="1">
    <citation type="submission" date="2022-04" db="EMBL/GenBank/DDBJ databases">
        <title>Carnegiea gigantea Genome sequencing and assembly v2.</title>
        <authorList>
            <person name="Copetti D."/>
            <person name="Sanderson M.J."/>
            <person name="Burquez A."/>
            <person name="Wojciechowski M.F."/>
        </authorList>
    </citation>
    <scope>NUCLEOTIDE SEQUENCE</scope>
    <source>
        <strain evidence="1">SGP5-SGP5p</strain>
        <tissue evidence="1">Aerial part</tissue>
    </source>
</reference>
<dbReference type="AlphaFoldDB" id="A0A9Q1GI45"/>
<protein>
    <submittedName>
        <fullName evidence="1">Uncharacterized protein</fullName>
    </submittedName>
</protein>
<comment type="caution">
    <text evidence="1">The sequence shown here is derived from an EMBL/GenBank/DDBJ whole genome shotgun (WGS) entry which is preliminary data.</text>
</comment>
<evidence type="ECO:0000313" key="2">
    <source>
        <dbReference type="Proteomes" id="UP001153076"/>
    </source>
</evidence>
<dbReference type="EMBL" id="JAKOGI010002916">
    <property type="protein sequence ID" value="KAJ8421106.1"/>
    <property type="molecule type" value="Genomic_DNA"/>
</dbReference>
<sequence length="168" mass="19500">MTTHSFSLMVMQLNDAWIKAVRSIGFALFLNIDLKLLDEQKFQVTTFNVHIALMKEREIDQNNMKLTRMPDFILGKTDGRESCERNFIIYLVNYFFSGLKKHYCNKSFLKNVKDVNLIASLNWCQFILDKVISSVRHYKESKAAKGACFDSLLFFLMVSSHLQQAIPS</sequence>
<accession>A0A9Q1GI45</accession>
<keyword evidence="2" id="KW-1185">Reference proteome</keyword>
<gene>
    <name evidence="1" type="ORF">Cgig2_028804</name>
</gene>
<dbReference type="OrthoDB" id="679318at2759"/>